<evidence type="ECO:0000259" key="2">
    <source>
        <dbReference type="Pfam" id="PF13193"/>
    </source>
</evidence>
<dbReference type="Pfam" id="PF00501">
    <property type="entry name" value="AMP-binding"/>
    <property type="match status" value="1"/>
</dbReference>
<dbReference type="SUPFAM" id="SSF56801">
    <property type="entry name" value="Acetyl-CoA synthetase-like"/>
    <property type="match status" value="1"/>
</dbReference>
<dbReference type="PROSITE" id="PS00455">
    <property type="entry name" value="AMP_BINDING"/>
    <property type="match status" value="1"/>
</dbReference>
<name>A0A368XNN8_9BURK</name>
<dbReference type="InterPro" id="IPR050237">
    <property type="entry name" value="ATP-dep_AMP-bd_enzyme"/>
</dbReference>
<evidence type="ECO:0000313" key="4">
    <source>
        <dbReference type="Proteomes" id="UP000252884"/>
    </source>
</evidence>
<dbReference type="PANTHER" id="PTHR43767:SF1">
    <property type="entry name" value="NONRIBOSOMAL PEPTIDE SYNTHASE PES1 (EUROFUNG)-RELATED"/>
    <property type="match status" value="1"/>
</dbReference>
<dbReference type="EMBL" id="QPJK01000006">
    <property type="protein sequence ID" value="RCW69475.1"/>
    <property type="molecule type" value="Genomic_DNA"/>
</dbReference>
<accession>A0A368XNN8</accession>
<sequence length="529" mass="57980">MAHSPSAVAPRAHDCLARNAAADPQGIAYRLLQSGQAVTWAELEQRSRRCAALLLARGLRTGDAVAIYLDNHLRYFELLWAAHRIGLYYTTVSRHLKAPEVLYIVRDCGARALFSSADLMDADGALVQGTAGLHRFCLEGAVPGFDDYEAALQTVPADVDLPDTPEGTDFCYSSGTTGLPKGIKRPLASANRHFVAEPNPRMHWKTFDRDTVYLSTAPFYHTAPVRWNMNVMRQGGSCVLMERFDAQAALAAIARFRVTHSQWVPTMFIRLLRLSEAERRAHDLSSLRVAVHAAAPCPVWVKQAMIDWWGPILFEFYSGTELVGRTSLDSHEWLAHPGSVGIPEFGAVHILGEDGSALPAGAPGVIWFSGGPAFEYHGDPAKTRQAYNAQGWATYGDIGYLDADGFLYLTDRLANMIISGGVNIYPQETENVLGQHAAVHDVAVVGVPNEEFGEEVKAVVQLRHGQAPSDALAQELIAWCRARLSPIKCPRSVDFTATLPRTETGKLLKREVRRAYWPQAASVSTAPPT</sequence>
<dbReference type="OrthoDB" id="9766486at2"/>
<proteinExistence type="predicted"/>
<keyword evidence="4" id="KW-1185">Reference proteome</keyword>
<evidence type="ECO:0000259" key="1">
    <source>
        <dbReference type="Pfam" id="PF00501"/>
    </source>
</evidence>
<evidence type="ECO:0000313" key="3">
    <source>
        <dbReference type="EMBL" id="RCW69475.1"/>
    </source>
</evidence>
<protein>
    <submittedName>
        <fullName evidence="3">Long-chain acyl-CoA synthetase</fullName>
    </submittedName>
</protein>
<dbReference type="InterPro" id="IPR025110">
    <property type="entry name" value="AMP-bd_C"/>
</dbReference>
<dbReference type="Proteomes" id="UP000252884">
    <property type="component" value="Unassembled WGS sequence"/>
</dbReference>
<dbReference type="Gene3D" id="3.30.300.30">
    <property type="match status" value="1"/>
</dbReference>
<dbReference type="InterPro" id="IPR000873">
    <property type="entry name" value="AMP-dep_synth/lig_dom"/>
</dbReference>
<dbReference type="Gene3D" id="3.40.50.12780">
    <property type="entry name" value="N-terminal domain of ligase-like"/>
    <property type="match status" value="1"/>
</dbReference>
<dbReference type="AlphaFoldDB" id="A0A368XNN8"/>
<reference evidence="3 4" key="1">
    <citation type="submission" date="2018-07" db="EMBL/GenBank/DDBJ databases">
        <title>Genomic Encyclopedia of Type Strains, Phase IV (KMG-IV): sequencing the most valuable type-strain genomes for metagenomic binning, comparative biology and taxonomic classification.</title>
        <authorList>
            <person name="Goeker M."/>
        </authorList>
    </citation>
    <scope>NUCLEOTIDE SEQUENCE [LARGE SCALE GENOMIC DNA]</scope>
    <source>
        <strain evidence="3 4">DSM 21634</strain>
    </source>
</reference>
<dbReference type="Pfam" id="PF13193">
    <property type="entry name" value="AMP-binding_C"/>
    <property type="match status" value="1"/>
</dbReference>
<organism evidence="3 4">
    <name type="scientific">Pseudorhodoferax soli</name>
    <dbReference type="NCBI Taxonomy" id="545864"/>
    <lineage>
        <taxon>Bacteria</taxon>
        <taxon>Pseudomonadati</taxon>
        <taxon>Pseudomonadota</taxon>
        <taxon>Betaproteobacteria</taxon>
        <taxon>Burkholderiales</taxon>
        <taxon>Comamonadaceae</taxon>
    </lineage>
</organism>
<dbReference type="PANTHER" id="PTHR43767">
    <property type="entry name" value="LONG-CHAIN-FATTY-ACID--COA LIGASE"/>
    <property type="match status" value="1"/>
</dbReference>
<comment type="caution">
    <text evidence="3">The sequence shown here is derived from an EMBL/GenBank/DDBJ whole genome shotgun (WGS) entry which is preliminary data.</text>
</comment>
<feature type="domain" description="AMP-dependent synthetase/ligase" evidence="1">
    <location>
        <begin position="17"/>
        <end position="370"/>
    </location>
</feature>
<gene>
    <name evidence="3" type="ORF">DES41_106349</name>
</gene>
<dbReference type="GO" id="GO:0016878">
    <property type="term" value="F:acid-thiol ligase activity"/>
    <property type="evidence" value="ECO:0007669"/>
    <property type="project" value="UniProtKB-ARBA"/>
</dbReference>
<feature type="domain" description="AMP-binding enzyme C-terminal" evidence="2">
    <location>
        <begin position="428"/>
        <end position="506"/>
    </location>
</feature>
<dbReference type="RefSeq" id="WP_114469876.1">
    <property type="nucleotide sequence ID" value="NZ_QPJK01000006.1"/>
</dbReference>
<dbReference type="InterPro" id="IPR020845">
    <property type="entry name" value="AMP-binding_CS"/>
</dbReference>
<dbReference type="InterPro" id="IPR045851">
    <property type="entry name" value="AMP-bd_C_sf"/>
</dbReference>
<dbReference type="InterPro" id="IPR042099">
    <property type="entry name" value="ANL_N_sf"/>
</dbReference>